<dbReference type="Pfam" id="PF05257">
    <property type="entry name" value="CHAP"/>
    <property type="match status" value="1"/>
</dbReference>
<dbReference type="SUPFAM" id="SSF54001">
    <property type="entry name" value="Cysteine proteinases"/>
    <property type="match status" value="1"/>
</dbReference>
<gene>
    <name evidence="5" type="ORF">NCTC11460_00962</name>
</gene>
<dbReference type="Proteomes" id="UP000255101">
    <property type="component" value="Unassembled WGS sequence"/>
</dbReference>
<dbReference type="Pfam" id="PF01832">
    <property type="entry name" value="Glucosaminidase"/>
    <property type="match status" value="1"/>
</dbReference>
<dbReference type="InterPro" id="IPR007921">
    <property type="entry name" value="CHAP_dom"/>
</dbReference>
<dbReference type="GO" id="GO:0004040">
    <property type="term" value="F:amidase activity"/>
    <property type="evidence" value="ECO:0007669"/>
    <property type="project" value="InterPro"/>
</dbReference>
<evidence type="ECO:0000256" key="1">
    <source>
        <dbReference type="SAM" id="MobiDB-lite"/>
    </source>
</evidence>
<sequence>MATYENKDIELIVHIRGGKFYKLSSVLSSVVWSGDIKSPSRTLEFSFLQAVNDAKVQQLGIVEGSTCCFYVGGKEIFRGTIIDIDKSNSNNEISMTAHDIGFLLAKDQVNYNFVNKTACDIAKEVFKGKDKQPPLKWGKIAPAGTKITKMFIGATRYDTIMSAYTAHSKADKDHKKYMVEVDLDKFNIIEKGVTKLKIMFEEEQNLEVATYKVSMENIVSRVVVVDEKGNKIKESLNAELRKLYQYISKVIEQKKDKAITDEEIKAEFKKPERSCSLSGYGDISCKCGYKVQVKDSFTGLIGEFYIDKDKHTWSGGKYTVDLELNFDNIMDEKNAGKDETKESSSDGAGGSSTKDWGHGVTAEMLNKVLKGPLAGKGDLFVKYGNMYKVNPMLLLMIARMETGAGFDSNLARNCNNFFGIRDPDPNIRKTSGGFGIYSSIEEGIKRGFHFIGISHIHKKNRSYDQIISTWAPKSDGNNVAAYIANTKKWYKEWTGTDWNDSKRGSGVASDAEAEANVVATSSGTSSSGLTGVVNVATKYLRNGVNKPGFAWCCWFATKCLREAGYTPVANTNLCDAYYTAYKNVGRLKTPNEYIPKPGDTIFFYGNGGYSRRYTNHVGIVTGVSGSGESMKVHTIEGNSGNKVAARTYGKYRSSWARIVGYGVN</sequence>
<proteinExistence type="predicted"/>
<feature type="domain" description="Mannosyl-glycoprotein endo-beta-N-acetylglucosamidase-like" evidence="2">
    <location>
        <begin position="379"/>
        <end position="469"/>
    </location>
</feature>
<dbReference type="InterPro" id="IPR038765">
    <property type="entry name" value="Papain-like_cys_pep_sf"/>
</dbReference>
<dbReference type="InterPro" id="IPR002901">
    <property type="entry name" value="MGlyc_endo_b_GlcNAc-like_dom"/>
</dbReference>
<feature type="region of interest" description="Disordered" evidence="1">
    <location>
        <begin position="335"/>
        <end position="355"/>
    </location>
</feature>
<feature type="compositionally biased region" description="Basic and acidic residues" evidence="1">
    <location>
        <begin position="335"/>
        <end position="344"/>
    </location>
</feature>
<protein>
    <submittedName>
        <fullName evidence="5">Beta- N-acetylglucosaminidase</fullName>
    </submittedName>
</protein>
<reference evidence="5 6" key="1">
    <citation type="submission" date="2018-06" db="EMBL/GenBank/DDBJ databases">
        <authorList>
            <consortium name="Pathogen Informatics"/>
            <person name="Doyle S."/>
        </authorList>
    </citation>
    <scope>NUCLEOTIDE SEQUENCE [LARGE SCALE GENOMIC DNA]</scope>
    <source>
        <strain evidence="5 6">NCTC11460</strain>
    </source>
</reference>
<accession>A0A379CH65</accession>
<evidence type="ECO:0000259" key="2">
    <source>
        <dbReference type="Pfam" id="PF01832"/>
    </source>
</evidence>
<feature type="domain" description="YqbQ/XkdQ" evidence="4">
    <location>
        <begin position="30"/>
        <end position="325"/>
    </location>
</feature>
<dbReference type="AlphaFoldDB" id="A0A379CH65"/>
<dbReference type="Gene3D" id="3.90.1720.10">
    <property type="entry name" value="endopeptidase domain like (from Nostoc punctiforme)"/>
    <property type="match status" value="1"/>
</dbReference>
<evidence type="ECO:0000259" key="4">
    <source>
        <dbReference type="Pfam" id="PF24032"/>
    </source>
</evidence>
<name>A0A379CH65_9FIRM</name>
<dbReference type="EMBL" id="UGTB01000004">
    <property type="protein sequence ID" value="SUB61045.1"/>
    <property type="molecule type" value="Genomic_DNA"/>
</dbReference>
<feature type="domain" description="Peptidase C51" evidence="3">
    <location>
        <begin position="547"/>
        <end position="638"/>
    </location>
</feature>
<evidence type="ECO:0000313" key="5">
    <source>
        <dbReference type="EMBL" id="SUB61045.1"/>
    </source>
</evidence>
<dbReference type="Pfam" id="PF24032">
    <property type="entry name" value="YQBQ"/>
    <property type="match status" value="1"/>
</dbReference>
<evidence type="ECO:0000259" key="3">
    <source>
        <dbReference type="Pfam" id="PF05257"/>
    </source>
</evidence>
<dbReference type="RefSeq" id="WP_019595297.1">
    <property type="nucleotide sequence ID" value="NZ_FOVA01000002.1"/>
</dbReference>
<evidence type="ECO:0000313" key="6">
    <source>
        <dbReference type="Proteomes" id="UP000255101"/>
    </source>
</evidence>
<dbReference type="SUPFAM" id="SSF69279">
    <property type="entry name" value="Phage tail proteins"/>
    <property type="match status" value="1"/>
</dbReference>
<organism evidence="5 6">
    <name type="scientific">Peptostreptococcus anaerobius</name>
    <dbReference type="NCBI Taxonomy" id="1261"/>
    <lineage>
        <taxon>Bacteria</taxon>
        <taxon>Bacillati</taxon>
        <taxon>Bacillota</taxon>
        <taxon>Clostridia</taxon>
        <taxon>Peptostreptococcales</taxon>
        <taxon>Peptostreptococcaceae</taxon>
        <taxon>Peptostreptococcus</taxon>
    </lineage>
</organism>
<dbReference type="InterPro" id="IPR056937">
    <property type="entry name" value="YqbQ/XkdQ"/>
</dbReference>